<organism evidence="1 2">
    <name type="scientific">Paractinoplanes rhizophilus</name>
    <dbReference type="NCBI Taxonomy" id="1416877"/>
    <lineage>
        <taxon>Bacteria</taxon>
        <taxon>Bacillati</taxon>
        <taxon>Actinomycetota</taxon>
        <taxon>Actinomycetes</taxon>
        <taxon>Micromonosporales</taxon>
        <taxon>Micromonosporaceae</taxon>
        <taxon>Paractinoplanes</taxon>
    </lineage>
</organism>
<name>A0ABW2I3A5_9ACTN</name>
<gene>
    <name evidence="1" type="ORF">ACFQS1_35660</name>
</gene>
<evidence type="ECO:0000313" key="1">
    <source>
        <dbReference type="EMBL" id="MFC7279330.1"/>
    </source>
</evidence>
<accession>A0ABW2I3A5</accession>
<dbReference type="Proteomes" id="UP001596548">
    <property type="component" value="Unassembled WGS sequence"/>
</dbReference>
<evidence type="ECO:0000313" key="2">
    <source>
        <dbReference type="Proteomes" id="UP001596548"/>
    </source>
</evidence>
<dbReference type="RefSeq" id="WP_378976551.1">
    <property type="nucleotide sequence ID" value="NZ_JBHTBJ010000048.1"/>
</dbReference>
<protein>
    <submittedName>
        <fullName evidence="1">Uncharacterized protein</fullName>
    </submittedName>
</protein>
<dbReference type="EMBL" id="JBHTBJ010000048">
    <property type="protein sequence ID" value="MFC7279330.1"/>
    <property type="molecule type" value="Genomic_DNA"/>
</dbReference>
<sequence length="80" mass="7346">MSDTGTTTVGGGFAGDPADALAVTGTSGCCGNPPQTTLTLQEPVAGGPCCGTQAEAAAESSCCGSAAKSTAVATGQGCCG</sequence>
<keyword evidence="2" id="KW-1185">Reference proteome</keyword>
<comment type="caution">
    <text evidence="1">The sequence shown here is derived from an EMBL/GenBank/DDBJ whole genome shotgun (WGS) entry which is preliminary data.</text>
</comment>
<proteinExistence type="predicted"/>
<reference evidence="2" key="1">
    <citation type="journal article" date="2019" name="Int. J. Syst. Evol. Microbiol.">
        <title>The Global Catalogue of Microorganisms (GCM) 10K type strain sequencing project: providing services to taxonomists for standard genome sequencing and annotation.</title>
        <authorList>
            <consortium name="The Broad Institute Genomics Platform"/>
            <consortium name="The Broad Institute Genome Sequencing Center for Infectious Disease"/>
            <person name="Wu L."/>
            <person name="Ma J."/>
        </authorList>
    </citation>
    <scope>NUCLEOTIDE SEQUENCE [LARGE SCALE GENOMIC DNA]</scope>
    <source>
        <strain evidence="2">XZYJT-10</strain>
    </source>
</reference>